<organism evidence="1">
    <name type="scientific">Arundo donax</name>
    <name type="common">Giant reed</name>
    <name type="synonym">Donax arundinaceus</name>
    <dbReference type="NCBI Taxonomy" id="35708"/>
    <lineage>
        <taxon>Eukaryota</taxon>
        <taxon>Viridiplantae</taxon>
        <taxon>Streptophyta</taxon>
        <taxon>Embryophyta</taxon>
        <taxon>Tracheophyta</taxon>
        <taxon>Spermatophyta</taxon>
        <taxon>Magnoliopsida</taxon>
        <taxon>Liliopsida</taxon>
        <taxon>Poales</taxon>
        <taxon>Poaceae</taxon>
        <taxon>PACMAD clade</taxon>
        <taxon>Arundinoideae</taxon>
        <taxon>Arundineae</taxon>
        <taxon>Arundo</taxon>
    </lineage>
</organism>
<protein>
    <submittedName>
        <fullName evidence="1">Uncharacterized protein</fullName>
    </submittedName>
</protein>
<reference evidence="1" key="2">
    <citation type="journal article" date="2015" name="Data Brief">
        <title>Shoot transcriptome of the giant reed, Arundo donax.</title>
        <authorList>
            <person name="Barrero R.A."/>
            <person name="Guerrero F.D."/>
            <person name="Moolhuijzen P."/>
            <person name="Goolsby J.A."/>
            <person name="Tidwell J."/>
            <person name="Bellgard S.E."/>
            <person name="Bellgard M.I."/>
        </authorList>
    </citation>
    <scope>NUCLEOTIDE SEQUENCE</scope>
    <source>
        <tissue evidence="1">Shoot tissue taken approximately 20 cm above the soil surface</tissue>
    </source>
</reference>
<proteinExistence type="predicted"/>
<sequence>MHLALKRLCAWWNPFNLGIRYRTLALFSLSRGKLPLFQFILTTVWKWFSKKNITI</sequence>
<dbReference type="AlphaFoldDB" id="A0A0A9A1E4"/>
<name>A0A0A9A1E4_ARUDO</name>
<evidence type="ECO:0000313" key="1">
    <source>
        <dbReference type="EMBL" id="JAD44906.1"/>
    </source>
</evidence>
<reference evidence="1" key="1">
    <citation type="submission" date="2014-09" db="EMBL/GenBank/DDBJ databases">
        <authorList>
            <person name="Magalhaes I.L.F."/>
            <person name="Oliveira U."/>
            <person name="Santos F.R."/>
            <person name="Vidigal T.H.D.A."/>
            <person name="Brescovit A.D."/>
            <person name="Santos A.J."/>
        </authorList>
    </citation>
    <scope>NUCLEOTIDE SEQUENCE</scope>
    <source>
        <tissue evidence="1">Shoot tissue taken approximately 20 cm above the soil surface</tissue>
    </source>
</reference>
<dbReference type="EMBL" id="GBRH01252989">
    <property type="protein sequence ID" value="JAD44906.1"/>
    <property type="molecule type" value="Transcribed_RNA"/>
</dbReference>
<accession>A0A0A9A1E4</accession>